<dbReference type="EMBL" id="QKYN01000130">
    <property type="protein sequence ID" value="RAG81953.1"/>
    <property type="molecule type" value="Genomic_DNA"/>
</dbReference>
<dbReference type="AlphaFoldDB" id="A0A2X0IEA3"/>
<feature type="region of interest" description="Disordered" evidence="1">
    <location>
        <begin position="1"/>
        <end position="27"/>
    </location>
</feature>
<comment type="caution">
    <text evidence="2">The sequence shown here is derived from an EMBL/GenBank/DDBJ whole genome shotgun (WGS) entry which is preliminary data.</text>
</comment>
<feature type="region of interest" description="Disordered" evidence="1">
    <location>
        <begin position="178"/>
        <end position="233"/>
    </location>
</feature>
<accession>A0A2X0IEA3</accession>
<evidence type="ECO:0000256" key="1">
    <source>
        <dbReference type="SAM" id="MobiDB-lite"/>
    </source>
</evidence>
<protein>
    <submittedName>
        <fullName evidence="2">Uncharacterized protein</fullName>
    </submittedName>
</protein>
<organism evidence="2 3">
    <name type="scientific">Streptacidiphilus pinicola</name>
    <dbReference type="NCBI Taxonomy" id="2219663"/>
    <lineage>
        <taxon>Bacteria</taxon>
        <taxon>Bacillati</taxon>
        <taxon>Actinomycetota</taxon>
        <taxon>Actinomycetes</taxon>
        <taxon>Kitasatosporales</taxon>
        <taxon>Streptomycetaceae</taxon>
        <taxon>Streptacidiphilus</taxon>
    </lineage>
</organism>
<reference evidence="2 3" key="1">
    <citation type="submission" date="2018-06" db="EMBL/GenBank/DDBJ databases">
        <title>Streptacidiphilus pinicola sp. nov., isolated from pine grove soil.</title>
        <authorList>
            <person name="Roh S.G."/>
            <person name="Park S."/>
            <person name="Kim M.-K."/>
            <person name="Yun B.-R."/>
            <person name="Park J."/>
            <person name="Kim M.J."/>
            <person name="Kim Y.S."/>
            <person name="Kim S.B."/>
        </authorList>
    </citation>
    <scope>NUCLEOTIDE SEQUENCE [LARGE SCALE GENOMIC DNA]</scope>
    <source>
        <strain evidence="2 3">MMS16-CNU450</strain>
    </source>
</reference>
<gene>
    <name evidence="2" type="ORF">DN069_29985</name>
</gene>
<evidence type="ECO:0000313" key="3">
    <source>
        <dbReference type="Proteomes" id="UP000248889"/>
    </source>
</evidence>
<proteinExistence type="predicted"/>
<name>A0A2X0IEA3_9ACTN</name>
<keyword evidence="3" id="KW-1185">Reference proteome</keyword>
<dbReference type="Proteomes" id="UP000248889">
    <property type="component" value="Unassembled WGS sequence"/>
</dbReference>
<evidence type="ECO:0000313" key="2">
    <source>
        <dbReference type="EMBL" id="RAG81953.1"/>
    </source>
</evidence>
<sequence>MVRHSARLAATRRDKQPDAVSRGSMIESRGTRWANRLGEASVLVPLATSAGNEQAHNAAYGRATPLTCADVREAPWGLMLATPGFDAAPVVVPGGRYRSCRGRPGPPLRAACPGWTAPQGRAALRGSWCVEVPDSFWSGPGLRRASTRFRHRHTLHHDPAGGRTTTPTIIGIPQVQGRLEDRSRVGAARPAPSVPAWTPRETQLSGVRDGNNPSDADGCSPVLRTGAVGPQTA</sequence>